<evidence type="ECO:0000256" key="12">
    <source>
        <dbReference type="SAM" id="Phobius"/>
    </source>
</evidence>
<evidence type="ECO:0000259" key="14">
    <source>
        <dbReference type="Pfam" id="PF13490"/>
    </source>
</evidence>
<dbReference type="InterPro" id="IPR027383">
    <property type="entry name" value="Znf_put"/>
</dbReference>
<comment type="similarity">
    <text evidence="7">Belongs to the zinc-associated anti-sigma factor (ZAS) superfamily. Anti-sigma-W factor family.</text>
</comment>
<organism evidence="15 16">
    <name type="scientific">Thalassobacillus hwangdonensis</name>
    <dbReference type="NCBI Taxonomy" id="546108"/>
    <lineage>
        <taxon>Bacteria</taxon>
        <taxon>Bacillati</taxon>
        <taxon>Bacillota</taxon>
        <taxon>Bacilli</taxon>
        <taxon>Bacillales</taxon>
        <taxon>Bacillaceae</taxon>
        <taxon>Thalassobacillus</taxon>
    </lineage>
</organism>
<feature type="compositionally biased region" description="Basic and acidic residues" evidence="11">
    <location>
        <begin position="70"/>
        <end position="85"/>
    </location>
</feature>
<evidence type="ECO:0000256" key="10">
    <source>
        <dbReference type="ARBA" id="ARBA00030803"/>
    </source>
</evidence>
<evidence type="ECO:0000256" key="8">
    <source>
        <dbReference type="ARBA" id="ARBA00024438"/>
    </source>
</evidence>
<gene>
    <name evidence="15" type="ORF">ACFQ2J_08285</name>
</gene>
<feature type="region of interest" description="Disordered" evidence="11">
    <location>
        <begin position="70"/>
        <end position="106"/>
    </location>
</feature>
<accession>A0ABW3L114</accession>
<dbReference type="PANTHER" id="PTHR37461">
    <property type="entry name" value="ANTI-SIGMA-K FACTOR RSKA"/>
    <property type="match status" value="1"/>
</dbReference>
<keyword evidence="5 12" id="KW-1133">Transmembrane helix</keyword>
<evidence type="ECO:0000259" key="13">
    <source>
        <dbReference type="Pfam" id="PF10099"/>
    </source>
</evidence>
<evidence type="ECO:0000256" key="2">
    <source>
        <dbReference type="ARBA" id="ARBA00004236"/>
    </source>
</evidence>
<protein>
    <recommendedName>
        <fullName evidence="8">Anti-sigma-W factor RsiW</fullName>
    </recommendedName>
    <alternativeName>
        <fullName evidence="10">Regulator of SigK</fullName>
    </alternativeName>
    <alternativeName>
        <fullName evidence="9">Sigma-K anti-sigma factor RskA</fullName>
    </alternativeName>
</protein>
<evidence type="ECO:0000256" key="1">
    <source>
        <dbReference type="ARBA" id="ARBA00004167"/>
    </source>
</evidence>
<dbReference type="InterPro" id="IPR051474">
    <property type="entry name" value="Anti-sigma-K/W_factor"/>
</dbReference>
<dbReference type="Pfam" id="PF10099">
    <property type="entry name" value="RskA_C"/>
    <property type="match status" value="1"/>
</dbReference>
<name>A0ABW3L114_9BACI</name>
<keyword evidence="4 12" id="KW-0812">Transmembrane</keyword>
<dbReference type="Gene3D" id="1.10.10.1320">
    <property type="entry name" value="Anti-sigma factor, zinc-finger domain"/>
    <property type="match status" value="1"/>
</dbReference>
<evidence type="ECO:0000313" key="15">
    <source>
        <dbReference type="EMBL" id="MFD1019189.1"/>
    </source>
</evidence>
<evidence type="ECO:0000256" key="4">
    <source>
        <dbReference type="ARBA" id="ARBA00022692"/>
    </source>
</evidence>
<feature type="domain" description="Putative zinc-finger" evidence="14">
    <location>
        <begin position="9"/>
        <end position="35"/>
    </location>
</feature>
<dbReference type="Pfam" id="PF13490">
    <property type="entry name" value="zf-HC2"/>
    <property type="match status" value="1"/>
</dbReference>
<keyword evidence="16" id="KW-1185">Reference proteome</keyword>
<dbReference type="EMBL" id="JBHTKL010000002">
    <property type="protein sequence ID" value="MFD1019189.1"/>
    <property type="molecule type" value="Genomic_DNA"/>
</dbReference>
<feature type="region of interest" description="Disordered" evidence="11">
    <location>
        <begin position="236"/>
        <end position="256"/>
    </location>
</feature>
<comment type="subcellular location">
    <subcellularLocation>
        <location evidence="2">Cell membrane</location>
    </subcellularLocation>
    <subcellularLocation>
        <location evidence="1">Membrane</location>
        <topology evidence="1">Single-pass membrane protein</topology>
    </subcellularLocation>
</comment>
<evidence type="ECO:0000256" key="6">
    <source>
        <dbReference type="ARBA" id="ARBA00023136"/>
    </source>
</evidence>
<feature type="transmembrane region" description="Helical" evidence="12">
    <location>
        <begin position="110"/>
        <end position="132"/>
    </location>
</feature>
<reference evidence="16" key="1">
    <citation type="journal article" date="2019" name="Int. J. Syst. Evol. Microbiol.">
        <title>The Global Catalogue of Microorganisms (GCM) 10K type strain sequencing project: providing services to taxonomists for standard genome sequencing and annotation.</title>
        <authorList>
            <consortium name="The Broad Institute Genomics Platform"/>
            <consortium name="The Broad Institute Genome Sequencing Center for Infectious Disease"/>
            <person name="Wu L."/>
            <person name="Ma J."/>
        </authorList>
    </citation>
    <scope>NUCLEOTIDE SEQUENCE [LARGE SCALE GENOMIC DNA]</scope>
    <source>
        <strain evidence="16">CCUG 56607</strain>
    </source>
</reference>
<feature type="domain" description="Anti-sigma K factor RskA C-terminal" evidence="13">
    <location>
        <begin position="115"/>
        <end position="249"/>
    </location>
</feature>
<evidence type="ECO:0000256" key="7">
    <source>
        <dbReference type="ARBA" id="ARBA00024353"/>
    </source>
</evidence>
<keyword evidence="3" id="KW-1003">Cell membrane</keyword>
<dbReference type="RefSeq" id="WP_386058627.1">
    <property type="nucleotide sequence ID" value="NZ_JBHTKL010000002.1"/>
</dbReference>
<keyword evidence="6 12" id="KW-0472">Membrane</keyword>
<evidence type="ECO:0000256" key="5">
    <source>
        <dbReference type="ARBA" id="ARBA00022989"/>
    </source>
</evidence>
<evidence type="ECO:0000256" key="11">
    <source>
        <dbReference type="SAM" id="MobiDB-lite"/>
    </source>
</evidence>
<dbReference type="PANTHER" id="PTHR37461:SF1">
    <property type="entry name" value="ANTI-SIGMA-K FACTOR RSKA"/>
    <property type="match status" value="1"/>
</dbReference>
<sequence length="256" mass="28506">MYKECEKVIDYFNNQLDEKERENFEEHLKSCPDCQEELEELRALTEDLPYSADPVEPPSGMKDRVLGEVFAADDKTEEPEKKRETVVPLSDNRTSTEENARQVPQKKSKVPLGMLTLAAALVASLIGNVYFISNDEPTVTAPEESTDQVLERVQLQGETEASASAAVINQNDERVLVVQADNLQPLEGDEVYQVWLLKGETPYRAGTFKSNEQGEGAVAFSMEMLEESEWDAIAVSKEPDASSQTPQGDVLMVSEL</sequence>
<dbReference type="Proteomes" id="UP001596990">
    <property type="component" value="Unassembled WGS sequence"/>
</dbReference>
<comment type="caution">
    <text evidence="15">The sequence shown here is derived from an EMBL/GenBank/DDBJ whole genome shotgun (WGS) entry which is preliminary data.</text>
</comment>
<dbReference type="InterPro" id="IPR018764">
    <property type="entry name" value="RskA_C"/>
</dbReference>
<evidence type="ECO:0000313" key="16">
    <source>
        <dbReference type="Proteomes" id="UP001596990"/>
    </source>
</evidence>
<proteinExistence type="inferred from homology"/>
<dbReference type="InterPro" id="IPR041916">
    <property type="entry name" value="Anti_sigma_zinc_sf"/>
</dbReference>
<evidence type="ECO:0000256" key="3">
    <source>
        <dbReference type="ARBA" id="ARBA00022475"/>
    </source>
</evidence>
<evidence type="ECO:0000256" key="9">
    <source>
        <dbReference type="ARBA" id="ARBA00029829"/>
    </source>
</evidence>